<name>A0A1R1Y6G8_9FUNG</name>
<dbReference type="OrthoDB" id="422637at2759"/>
<evidence type="ECO:0000313" key="9">
    <source>
        <dbReference type="Proteomes" id="UP000187429"/>
    </source>
</evidence>
<dbReference type="GO" id="GO:0015910">
    <property type="term" value="P:long-chain fatty acid import into peroxisome"/>
    <property type="evidence" value="ECO:0007669"/>
    <property type="project" value="TreeGrafter"/>
</dbReference>
<comment type="caution">
    <text evidence="8">The sequence shown here is derived from an EMBL/GenBank/DDBJ whole genome shotgun (WGS) entry which is preliminary data.</text>
</comment>
<keyword evidence="4 6" id="KW-0472">Membrane</keyword>
<dbReference type="GO" id="GO:0005324">
    <property type="term" value="F:long-chain fatty acid transmembrane transporter activity"/>
    <property type="evidence" value="ECO:0007669"/>
    <property type="project" value="TreeGrafter"/>
</dbReference>
<dbReference type="InterPro" id="IPR036640">
    <property type="entry name" value="ABC1_TM_sf"/>
</dbReference>
<feature type="region of interest" description="Disordered" evidence="5">
    <location>
        <begin position="1"/>
        <end position="33"/>
    </location>
</feature>
<sequence length="286" mass="31658">MSGHDSKKDSVPQSEASSNSLNANAAKNKHTSKTAGQNVLSSYAGLQSYQFNIKFGDVGKLYKVISIALSSKEKGVATEGMSLGIIPISILLFLGFIAGEFVAYFVGLVPSDFYLSLVGVDKKLFDKTMLKSAFLVLLSAVLVAVNNLFSGIVQAKSRLSLSSYTQNIYIKKHTLNKLVLEKKIDNPDQRITQDIDKLSASFMKVISQIFISPVLVVYYSVRTWKITGYIGPVSIYIFFVIGVILSRLLVPMISSKVFYQEKAEGYYRSAIYIPSFTARYFINLNI</sequence>
<proteinExistence type="predicted"/>
<dbReference type="InterPro" id="IPR011527">
    <property type="entry name" value="ABC1_TM_dom"/>
</dbReference>
<dbReference type="Pfam" id="PF06472">
    <property type="entry name" value="ABC_membrane_2"/>
    <property type="match status" value="1"/>
</dbReference>
<dbReference type="PANTHER" id="PTHR11384">
    <property type="entry name" value="ATP-BINDING CASSETTE, SUB-FAMILY D MEMBER"/>
    <property type="match status" value="1"/>
</dbReference>
<evidence type="ECO:0000259" key="7">
    <source>
        <dbReference type="Pfam" id="PF06472"/>
    </source>
</evidence>
<reference evidence="9" key="1">
    <citation type="submission" date="2017-01" db="EMBL/GenBank/DDBJ databases">
        <authorList>
            <person name="Wang Y."/>
            <person name="White M."/>
            <person name="Kvist S."/>
            <person name="Moncalvo J.-M."/>
        </authorList>
    </citation>
    <scope>NUCLEOTIDE SEQUENCE [LARGE SCALE GENOMIC DNA]</scope>
    <source>
        <strain evidence="9">ID-206-W2</strain>
    </source>
</reference>
<dbReference type="EMBL" id="LSSM01002297">
    <property type="protein sequence ID" value="OMJ22276.1"/>
    <property type="molecule type" value="Genomic_DNA"/>
</dbReference>
<dbReference type="SUPFAM" id="SSF90123">
    <property type="entry name" value="ABC transporter transmembrane region"/>
    <property type="match status" value="1"/>
</dbReference>
<protein>
    <submittedName>
        <fullName evidence="8">ABC transporter D family member 1</fullName>
    </submittedName>
</protein>
<feature type="domain" description="ABC transmembrane type-1" evidence="7">
    <location>
        <begin position="92"/>
        <end position="269"/>
    </location>
</feature>
<organism evidence="8 9">
    <name type="scientific">Smittium culicis</name>
    <dbReference type="NCBI Taxonomy" id="133412"/>
    <lineage>
        <taxon>Eukaryota</taxon>
        <taxon>Fungi</taxon>
        <taxon>Fungi incertae sedis</taxon>
        <taxon>Zoopagomycota</taxon>
        <taxon>Kickxellomycotina</taxon>
        <taxon>Harpellomycetes</taxon>
        <taxon>Harpellales</taxon>
        <taxon>Legeriomycetaceae</taxon>
        <taxon>Smittium</taxon>
    </lineage>
</organism>
<dbReference type="GO" id="GO:0005778">
    <property type="term" value="C:peroxisomal membrane"/>
    <property type="evidence" value="ECO:0007669"/>
    <property type="project" value="TreeGrafter"/>
</dbReference>
<keyword evidence="1" id="KW-0813">Transport</keyword>
<dbReference type="GO" id="GO:0007031">
    <property type="term" value="P:peroxisome organization"/>
    <property type="evidence" value="ECO:0007669"/>
    <property type="project" value="TreeGrafter"/>
</dbReference>
<accession>A0A1R1Y6G8</accession>
<feature type="compositionally biased region" description="Low complexity" evidence="5">
    <location>
        <begin position="14"/>
        <end position="26"/>
    </location>
</feature>
<gene>
    <name evidence="8" type="ORF">AYI69_g5453</name>
</gene>
<dbReference type="GO" id="GO:0042760">
    <property type="term" value="P:very long-chain fatty acid catabolic process"/>
    <property type="evidence" value="ECO:0007669"/>
    <property type="project" value="TreeGrafter"/>
</dbReference>
<feature type="transmembrane region" description="Helical" evidence="6">
    <location>
        <begin position="202"/>
        <end position="221"/>
    </location>
</feature>
<feature type="compositionally biased region" description="Basic and acidic residues" evidence="5">
    <location>
        <begin position="1"/>
        <end position="10"/>
    </location>
</feature>
<dbReference type="GO" id="GO:0140359">
    <property type="term" value="F:ABC-type transporter activity"/>
    <property type="evidence" value="ECO:0007669"/>
    <property type="project" value="InterPro"/>
</dbReference>
<dbReference type="GO" id="GO:0005524">
    <property type="term" value="F:ATP binding"/>
    <property type="evidence" value="ECO:0007669"/>
    <property type="project" value="InterPro"/>
</dbReference>
<feature type="transmembrane region" description="Helical" evidence="6">
    <location>
        <begin position="233"/>
        <end position="250"/>
    </location>
</feature>
<keyword evidence="2 6" id="KW-0812">Transmembrane</keyword>
<evidence type="ECO:0000256" key="3">
    <source>
        <dbReference type="ARBA" id="ARBA00022989"/>
    </source>
</evidence>
<feature type="transmembrane region" description="Helical" evidence="6">
    <location>
        <begin position="129"/>
        <end position="149"/>
    </location>
</feature>
<keyword evidence="3 6" id="KW-1133">Transmembrane helix</keyword>
<evidence type="ECO:0000256" key="5">
    <source>
        <dbReference type="SAM" id="MobiDB-lite"/>
    </source>
</evidence>
<dbReference type="Proteomes" id="UP000187429">
    <property type="component" value="Unassembled WGS sequence"/>
</dbReference>
<evidence type="ECO:0000256" key="2">
    <source>
        <dbReference type="ARBA" id="ARBA00022692"/>
    </source>
</evidence>
<feature type="transmembrane region" description="Helical" evidence="6">
    <location>
        <begin position="83"/>
        <end position="109"/>
    </location>
</feature>
<dbReference type="InterPro" id="IPR050835">
    <property type="entry name" value="ABC_transporter_sub-D"/>
</dbReference>
<evidence type="ECO:0000313" key="8">
    <source>
        <dbReference type="EMBL" id="OMJ22276.1"/>
    </source>
</evidence>
<dbReference type="AlphaFoldDB" id="A0A1R1Y6G8"/>
<evidence type="ECO:0000256" key="6">
    <source>
        <dbReference type="SAM" id="Phobius"/>
    </source>
</evidence>
<dbReference type="GO" id="GO:0006635">
    <property type="term" value="P:fatty acid beta-oxidation"/>
    <property type="evidence" value="ECO:0007669"/>
    <property type="project" value="TreeGrafter"/>
</dbReference>
<evidence type="ECO:0000256" key="4">
    <source>
        <dbReference type="ARBA" id="ARBA00023136"/>
    </source>
</evidence>
<keyword evidence="9" id="KW-1185">Reference proteome</keyword>
<evidence type="ECO:0000256" key="1">
    <source>
        <dbReference type="ARBA" id="ARBA00022448"/>
    </source>
</evidence>
<dbReference type="PANTHER" id="PTHR11384:SF59">
    <property type="entry name" value="LYSOSOMAL COBALAMIN TRANSPORTER ABCD4"/>
    <property type="match status" value="1"/>
</dbReference>